<sequence length="154" mass="16740">MFRATARVQQQTSRIISRRNASTVAVQNLESRWKTLSSAEQNTIAKQLEEAQKADWKTLTADEKKASFYIAFGPHGPREPVTGPGHTQKVVAGVAGVLVASAALFALIRSGGKEKPVTMSKEWQEASNEYMKSQNSNPISGISSEGYKGKGMVQ</sequence>
<dbReference type="Proteomes" id="UP000242146">
    <property type="component" value="Unassembled WGS sequence"/>
</dbReference>
<dbReference type="InterPro" id="IPR004203">
    <property type="entry name" value="Cyt_c_oxidase_su4_fam"/>
</dbReference>
<dbReference type="GO" id="GO:0004129">
    <property type="term" value="F:cytochrome-c oxidase activity"/>
    <property type="evidence" value="ECO:0007669"/>
    <property type="project" value="EnsemblFungi"/>
</dbReference>
<evidence type="ECO:0000256" key="7">
    <source>
        <dbReference type="ARBA" id="ARBA00022989"/>
    </source>
</evidence>
<name>A0A1X2GS30_9FUNG</name>
<evidence type="ECO:0000256" key="6">
    <source>
        <dbReference type="ARBA" id="ARBA00022946"/>
    </source>
</evidence>
<dbReference type="Pfam" id="PF02936">
    <property type="entry name" value="COX4"/>
    <property type="match status" value="1"/>
</dbReference>
<keyword evidence="10 12" id="KW-0472">Membrane</keyword>
<proteinExistence type="inferred from homology"/>
<dbReference type="GO" id="GO:0016491">
    <property type="term" value="F:oxidoreductase activity"/>
    <property type="evidence" value="ECO:0007669"/>
    <property type="project" value="UniProtKB-KW"/>
</dbReference>
<dbReference type="PANTHER" id="PTHR10707">
    <property type="entry name" value="CYTOCHROME C OXIDASE SUBUNIT IV"/>
    <property type="match status" value="1"/>
</dbReference>
<feature type="region of interest" description="Disordered" evidence="11">
    <location>
        <begin position="117"/>
        <end position="154"/>
    </location>
</feature>
<dbReference type="GO" id="GO:0005743">
    <property type="term" value="C:mitochondrial inner membrane"/>
    <property type="evidence" value="ECO:0007669"/>
    <property type="project" value="UniProtKB-SubCell"/>
</dbReference>
<gene>
    <name evidence="13" type="ORF">DM01DRAFT_1316772</name>
</gene>
<reference evidence="13 14" key="1">
    <citation type="submission" date="2016-07" db="EMBL/GenBank/DDBJ databases">
        <title>Pervasive Adenine N6-methylation of Active Genes in Fungi.</title>
        <authorList>
            <consortium name="DOE Joint Genome Institute"/>
            <person name="Mondo S.J."/>
            <person name="Dannebaum R.O."/>
            <person name="Kuo R.C."/>
            <person name="Labutti K."/>
            <person name="Haridas S."/>
            <person name="Kuo A."/>
            <person name="Salamov A."/>
            <person name="Ahrendt S.R."/>
            <person name="Lipzen A."/>
            <person name="Sullivan W."/>
            <person name="Andreopoulos W.B."/>
            <person name="Clum A."/>
            <person name="Lindquist E."/>
            <person name="Daum C."/>
            <person name="Ramamoorthy G.K."/>
            <person name="Gryganskyi A."/>
            <person name="Culley D."/>
            <person name="Magnuson J.K."/>
            <person name="James T.Y."/>
            <person name="O'Malley M.A."/>
            <person name="Stajich J.E."/>
            <person name="Spatafora J.W."/>
            <person name="Visel A."/>
            <person name="Grigoriev I.V."/>
        </authorList>
    </citation>
    <scope>NUCLEOTIDE SEQUENCE [LARGE SCALE GENOMIC DNA]</scope>
    <source>
        <strain evidence="13 14">NRRL 3301</strain>
    </source>
</reference>
<keyword evidence="4 12" id="KW-0812">Transmembrane</keyword>
<evidence type="ECO:0000256" key="3">
    <source>
        <dbReference type="ARBA" id="ARBA00008135"/>
    </source>
</evidence>
<evidence type="ECO:0000256" key="9">
    <source>
        <dbReference type="ARBA" id="ARBA00023128"/>
    </source>
</evidence>
<protein>
    <submittedName>
        <fullName evidence="13">Cytochrome c oxidase subunit IV</fullName>
    </submittedName>
</protein>
<feature type="compositionally biased region" description="Polar residues" evidence="11">
    <location>
        <begin position="125"/>
        <end position="143"/>
    </location>
</feature>
<keyword evidence="8" id="KW-0560">Oxidoreductase</keyword>
<dbReference type="SUPFAM" id="SSF81406">
    <property type="entry name" value="Mitochondrial cytochrome c oxidase subunit IV"/>
    <property type="match status" value="1"/>
</dbReference>
<evidence type="ECO:0000256" key="1">
    <source>
        <dbReference type="ARBA" id="ARBA00004434"/>
    </source>
</evidence>
<dbReference type="FunFam" id="1.10.442.10:FF:000002">
    <property type="entry name" value="Cytochrome c oxidase subunit V"/>
    <property type="match status" value="1"/>
</dbReference>
<keyword evidence="9" id="KW-0496">Mitochondrion</keyword>
<evidence type="ECO:0000256" key="11">
    <source>
        <dbReference type="SAM" id="MobiDB-lite"/>
    </source>
</evidence>
<keyword evidence="5" id="KW-0999">Mitochondrion inner membrane</keyword>
<feature type="transmembrane region" description="Helical" evidence="12">
    <location>
        <begin position="90"/>
        <end position="108"/>
    </location>
</feature>
<accession>A0A1X2GS30</accession>
<dbReference type="GO" id="GO:0006123">
    <property type="term" value="P:mitochondrial electron transport, cytochrome c to oxygen"/>
    <property type="evidence" value="ECO:0007669"/>
    <property type="project" value="InterPro"/>
</dbReference>
<organism evidence="13 14">
    <name type="scientific">Hesseltinella vesiculosa</name>
    <dbReference type="NCBI Taxonomy" id="101127"/>
    <lineage>
        <taxon>Eukaryota</taxon>
        <taxon>Fungi</taxon>
        <taxon>Fungi incertae sedis</taxon>
        <taxon>Mucoromycota</taxon>
        <taxon>Mucoromycotina</taxon>
        <taxon>Mucoromycetes</taxon>
        <taxon>Mucorales</taxon>
        <taxon>Cunninghamellaceae</taxon>
        <taxon>Hesseltinella</taxon>
    </lineage>
</organism>
<dbReference type="PANTHER" id="PTHR10707:SF10">
    <property type="entry name" value="CYTOCHROME C OXIDASE SUBUNIT 4"/>
    <property type="match status" value="1"/>
</dbReference>
<evidence type="ECO:0000256" key="5">
    <source>
        <dbReference type="ARBA" id="ARBA00022792"/>
    </source>
</evidence>
<evidence type="ECO:0000256" key="2">
    <source>
        <dbReference type="ARBA" id="ARBA00004673"/>
    </source>
</evidence>
<comment type="caution">
    <text evidence="13">The sequence shown here is derived from an EMBL/GenBank/DDBJ whole genome shotgun (WGS) entry which is preliminary data.</text>
</comment>
<evidence type="ECO:0000256" key="12">
    <source>
        <dbReference type="SAM" id="Phobius"/>
    </source>
</evidence>
<dbReference type="InterPro" id="IPR036639">
    <property type="entry name" value="Cyt_c_oxidase_su4_sf"/>
</dbReference>
<dbReference type="STRING" id="101127.A0A1X2GS30"/>
<keyword evidence="14" id="KW-1185">Reference proteome</keyword>
<evidence type="ECO:0000256" key="10">
    <source>
        <dbReference type="ARBA" id="ARBA00023136"/>
    </source>
</evidence>
<evidence type="ECO:0000256" key="4">
    <source>
        <dbReference type="ARBA" id="ARBA00022692"/>
    </source>
</evidence>
<keyword evidence="7 12" id="KW-1133">Transmembrane helix</keyword>
<keyword evidence="6" id="KW-0809">Transit peptide</keyword>
<dbReference type="Gene3D" id="1.10.442.10">
    <property type="entry name" value="Cytochrome c oxidase subunit IV"/>
    <property type="match status" value="1"/>
</dbReference>
<evidence type="ECO:0000313" key="14">
    <source>
        <dbReference type="Proteomes" id="UP000242146"/>
    </source>
</evidence>
<comment type="similarity">
    <text evidence="3">Belongs to the cytochrome c oxidase IV family.</text>
</comment>
<comment type="pathway">
    <text evidence="2">Energy metabolism; oxidative phosphorylation.</text>
</comment>
<dbReference type="OrthoDB" id="186013at2759"/>
<dbReference type="GO" id="GO:0045277">
    <property type="term" value="C:respiratory chain complex IV"/>
    <property type="evidence" value="ECO:0007669"/>
    <property type="project" value="EnsemblFungi"/>
</dbReference>
<evidence type="ECO:0000313" key="13">
    <source>
        <dbReference type="EMBL" id="ORX60290.1"/>
    </source>
</evidence>
<comment type="subcellular location">
    <subcellularLocation>
        <location evidence="1">Mitochondrion inner membrane</location>
        <topology evidence="1">Single-pass membrane protein</topology>
    </subcellularLocation>
</comment>
<dbReference type="AlphaFoldDB" id="A0A1X2GS30"/>
<dbReference type="EMBL" id="MCGT01000004">
    <property type="protein sequence ID" value="ORX60290.1"/>
    <property type="molecule type" value="Genomic_DNA"/>
</dbReference>
<dbReference type="CDD" id="cd00922">
    <property type="entry name" value="Cyt_c_Oxidase_IV"/>
    <property type="match status" value="1"/>
</dbReference>
<evidence type="ECO:0000256" key="8">
    <source>
        <dbReference type="ARBA" id="ARBA00023002"/>
    </source>
</evidence>